<evidence type="ECO:0000256" key="5">
    <source>
        <dbReference type="ARBA" id="ARBA00022705"/>
    </source>
</evidence>
<comment type="subcellular location">
    <subcellularLocation>
        <location evidence="1 10">Nucleus</location>
    </subcellularLocation>
</comment>
<dbReference type="PROSITE" id="PS50172">
    <property type="entry name" value="BRCT"/>
    <property type="match status" value="1"/>
</dbReference>
<sequence length="917" mass="100850">MVDLTDFFKVQKGPKAAKPVKRKVEQSPKTVSEAPAAKKSKTAPIAISSSAEARPAQKKKRVVISDDDFDDDDFKMDESEAADEELDEPEILDDDDDFVELVKPPKSSRRESKPVVATPSPVKKSPVKKSPVKKETPKKPESTSKPALGGTTAEELLKTIPDAVLPDTSETEGLSFFQLKQRQAEAPQPDLGSREIPEGSPNCLAGLTIVFTGNLPSLDRSTSESLATRYGAKVTKSLSKKTSLVVIGAEAGPSKVKKIKEFGIKAIDEDGFVSLISGVSSNGGGSEAAAKAIAKKEEEEKKAIAEAEKEMKEEENREKERLQKLAQRSAQSGSSSSKDSLPIIIKTSDKPDSEKLWTVKYAPTKMEHICGNKSNVAKLSNWLTNWFANSKAGFKNPGKDGTGVFRAVLISGPPGIGKTTAAHVVAKSLGFDVLEKNASDVRSKSLLNADLKSVLDNTSLVGFFQGKENHNANQNKFVLIMDEVDGMSSGDHGGVGQLAAFCRQTSMPLILICNDKSLPKMRPFDRVTLDLTWRRPSAQEMRSRLMTIAHREKFQLDPNVIDQLVETTHNDIRQIINILSQVSRTQKKLGFEDASAIKKAWQKQVSLKPFDIIGRLLSGSTFSESSHMSLNDKLNLYFDDIDFTPLMVQENYLSTAPSRLSRGSPKDQNLSKLELLEKASNAISESDLVNSKIRSGEQQWSLLPFHGLVSSVLPSSYVAGQIQSRINFTAWLGQNSKRMKFSRLLQELQYRTSIRTSTNNVELRLSYMTYLIQRLFQPLVSKQQEGISDVIEIMDCYFLTKEDWDNIMDFGVGRFKMEANLKKIPTPVKTAFTRKYNGMTHPISIYKTGNSVASGGGKKVVADSEDVVVDDMNDKADEDDDEDNSLKKDKLIKEVKKKAGGKAKAKGKAASKAKAKA</sequence>
<dbReference type="GO" id="GO:1902983">
    <property type="term" value="P:DNA strand elongation involved in mitotic DNA replication"/>
    <property type="evidence" value="ECO:0007669"/>
    <property type="project" value="EnsemblFungi"/>
</dbReference>
<proteinExistence type="inferred from homology"/>
<dbReference type="PIRSF" id="PIRSF036578">
    <property type="entry name" value="RFC1"/>
    <property type="match status" value="1"/>
</dbReference>
<dbReference type="GO" id="GO:0005524">
    <property type="term" value="F:ATP binding"/>
    <property type="evidence" value="ECO:0007669"/>
    <property type="project" value="UniProtKB-UniRule"/>
</dbReference>
<evidence type="ECO:0000256" key="2">
    <source>
        <dbReference type="ARBA" id="ARBA00006116"/>
    </source>
</evidence>
<dbReference type="InterPro" id="IPR003593">
    <property type="entry name" value="AAA+_ATPase"/>
</dbReference>
<evidence type="ECO:0000256" key="1">
    <source>
        <dbReference type="ARBA" id="ARBA00004123"/>
    </source>
</evidence>
<evidence type="ECO:0000259" key="12">
    <source>
        <dbReference type="PROSITE" id="PS50172"/>
    </source>
</evidence>
<dbReference type="GO" id="GO:0005663">
    <property type="term" value="C:DNA replication factor C complex"/>
    <property type="evidence" value="ECO:0007669"/>
    <property type="project" value="EnsemblFungi"/>
</dbReference>
<protein>
    <recommendedName>
        <fullName evidence="3 10">Replication factor C subunit 1</fullName>
    </recommendedName>
</protein>
<organism evidence="13 14">
    <name type="scientific">Kuraishia capsulata CBS 1993</name>
    <dbReference type="NCBI Taxonomy" id="1382522"/>
    <lineage>
        <taxon>Eukaryota</taxon>
        <taxon>Fungi</taxon>
        <taxon>Dikarya</taxon>
        <taxon>Ascomycota</taxon>
        <taxon>Saccharomycotina</taxon>
        <taxon>Pichiomycetes</taxon>
        <taxon>Pichiales</taxon>
        <taxon>Pichiaceae</taxon>
        <taxon>Kuraishia</taxon>
    </lineage>
</organism>
<comment type="similarity">
    <text evidence="2 10">Belongs to the activator 1 large subunit family.</text>
</comment>
<dbReference type="SUPFAM" id="SSF52540">
    <property type="entry name" value="P-loop containing nucleoside triphosphate hydrolases"/>
    <property type="match status" value="1"/>
</dbReference>
<accession>W6MX49</accession>
<dbReference type="InterPro" id="IPR036420">
    <property type="entry name" value="BRCT_dom_sf"/>
</dbReference>
<feature type="compositionally biased region" description="Basic and acidic residues" evidence="11">
    <location>
        <begin position="132"/>
        <end position="142"/>
    </location>
</feature>
<dbReference type="Pfam" id="PF00533">
    <property type="entry name" value="BRCT"/>
    <property type="match status" value="1"/>
</dbReference>
<dbReference type="InterPro" id="IPR003959">
    <property type="entry name" value="ATPase_AAA_core"/>
</dbReference>
<feature type="compositionally biased region" description="Low complexity" evidence="11">
    <location>
        <begin position="114"/>
        <end position="124"/>
    </location>
</feature>
<dbReference type="CDD" id="cd00009">
    <property type="entry name" value="AAA"/>
    <property type="match status" value="1"/>
</dbReference>
<dbReference type="FunFam" id="1.10.8.60:FF:000021">
    <property type="entry name" value="Replication factor C subunit 1"/>
    <property type="match status" value="1"/>
</dbReference>
<dbReference type="InterPro" id="IPR027417">
    <property type="entry name" value="P-loop_NTPase"/>
</dbReference>
<dbReference type="InterPro" id="IPR013725">
    <property type="entry name" value="DNA_replication_fac_RFC1_C"/>
</dbReference>
<evidence type="ECO:0000313" key="13">
    <source>
        <dbReference type="EMBL" id="CDK28270.1"/>
    </source>
</evidence>
<dbReference type="Pfam" id="PF25361">
    <property type="entry name" value="AAA_lid_RFC1"/>
    <property type="match status" value="1"/>
</dbReference>
<dbReference type="GO" id="GO:0003677">
    <property type="term" value="F:DNA binding"/>
    <property type="evidence" value="ECO:0007669"/>
    <property type="project" value="UniProtKB-KW"/>
</dbReference>
<dbReference type="SMART" id="SM00382">
    <property type="entry name" value="AAA"/>
    <property type="match status" value="1"/>
</dbReference>
<dbReference type="GO" id="GO:0016887">
    <property type="term" value="F:ATP hydrolysis activity"/>
    <property type="evidence" value="ECO:0007669"/>
    <property type="project" value="InterPro"/>
</dbReference>
<dbReference type="GO" id="GO:0003689">
    <property type="term" value="F:DNA clamp loader activity"/>
    <property type="evidence" value="ECO:0007669"/>
    <property type="project" value="UniProtKB-UniRule"/>
</dbReference>
<evidence type="ECO:0000256" key="10">
    <source>
        <dbReference type="PIRNR" id="PIRNR036578"/>
    </source>
</evidence>
<dbReference type="InterPro" id="IPR008921">
    <property type="entry name" value="DNA_pol3_clamp-load_cplx_C"/>
</dbReference>
<keyword evidence="14" id="KW-1185">Reference proteome</keyword>
<dbReference type="GO" id="GO:0005634">
    <property type="term" value="C:nucleus"/>
    <property type="evidence" value="ECO:0007669"/>
    <property type="project" value="UniProtKB-SubCell"/>
</dbReference>
<dbReference type="GO" id="GO:0006298">
    <property type="term" value="P:mismatch repair"/>
    <property type="evidence" value="ECO:0007669"/>
    <property type="project" value="EnsemblFungi"/>
</dbReference>
<dbReference type="AlphaFoldDB" id="W6MX49"/>
<feature type="compositionally biased region" description="Basic and acidic residues" evidence="11">
    <location>
        <begin position="304"/>
        <end position="323"/>
    </location>
</feature>
<dbReference type="SUPFAM" id="SSF52113">
    <property type="entry name" value="BRCT domain"/>
    <property type="match status" value="1"/>
</dbReference>
<keyword evidence="8" id="KW-0238">DNA-binding</keyword>
<dbReference type="SUPFAM" id="SSF48019">
    <property type="entry name" value="post-AAA+ oligomerization domain-like"/>
    <property type="match status" value="1"/>
</dbReference>
<feature type="region of interest" description="Disordered" evidence="11">
    <location>
        <begin position="897"/>
        <end position="917"/>
    </location>
</feature>
<dbReference type="Proteomes" id="UP000019384">
    <property type="component" value="Unassembled WGS sequence"/>
</dbReference>
<evidence type="ECO:0000256" key="11">
    <source>
        <dbReference type="SAM" id="MobiDB-lite"/>
    </source>
</evidence>
<evidence type="ECO:0000256" key="4">
    <source>
        <dbReference type="ARBA" id="ARBA00022553"/>
    </source>
</evidence>
<keyword evidence="6 10" id="KW-0547">Nucleotide-binding</keyword>
<dbReference type="HOGENOM" id="CLU_003574_1_0_1"/>
<dbReference type="InterPro" id="IPR012178">
    <property type="entry name" value="RFC1"/>
</dbReference>
<keyword evidence="7 10" id="KW-0067">ATP-binding</keyword>
<feature type="compositionally biased region" description="Low complexity" evidence="11">
    <location>
        <begin position="329"/>
        <end position="340"/>
    </location>
</feature>
<dbReference type="PANTHER" id="PTHR23389:SF6">
    <property type="entry name" value="REPLICATION FACTOR C SUBUNIT 1"/>
    <property type="match status" value="1"/>
</dbReference>
<evidence type="ECO:0000256" key="6">
    <source>
        <dbReference type="ARBA" id="ARBA00022741"/>
    </source>
</evidence>
<feature type="region of interest" description="Disordered" evidence="11">
    <location>
        <begin position="304"/>
        <end position="345"/>
    </location>
</feature>
<dbReference type="InterPro" id="IPR001357">
    <property type="entry name" value="BRCT_dom"/>
</dbReference>
<keyword evidence="5 10" id="KW-0235">DNA replication</keyword>
<dbReference type="PANTHER" id="PTHR23389">
    <property type="entry name" value="CHROMOSOME TRANSMISSION FIDELITY FACTOR 18"/>
    <property type="match status" value="1"/>
</dbReference>
<dbReference type="STRING" id="1382522.W6MX49"/>
<keyword evidence="9 10" id="KW-0539">Nucleus</keyword>
<gene>
    <name evidence="13" type="ORF">KUCA_T00004252001</name>
</gene>
<feature type="compositionally biased region" description="Acidic residues" evidence="11">
    <location>
        <begin position="65"/>
        <end position="99"/>
    </location>
</feature>
<dbReference type="GeneID" id="34521648"/>
<evidence type="ECO:0000256" key="3">
    <source>
        <dbReference type="ARBA" id="ARBA00020401"/>
    </source>
</evidence>
<dbReference type="GO" id="GO:0070914">
    <property type="term" value="P:UV-damage excision repair"/>
    <property type="evidence" value="ECO:0007669"/>
    <property type="project" value="EnsemblFungi"/>
</dbReference>
<keyword evidence="4" id="KW-0597">Phosphoprotein</keyword>
<dbReference type="Gene3D" id="3.40.50.10190">
    <property type="entry name" value="BRCT domain"/>
    <property type="match status" value="1"/>
</dbReference>
<dbReference type="FunFam" id="3.40.50.10190:FF:000001">
    <property type="entry name" value="Replication factor C subunit 1"/>
    <property type="match status" value="1"/>
</dbReference>
<evidence type="ECO:0000256" key="8">
    <source>
        <dbReference type="ARBA" id="ARBA00023125"/>
    </source>
</evidence>
<dbReference type="Gene3D" id="1.10.8.60">
    <property type="match status" value="1"/>
</dbReference>
<dbReference type="EMBL" id="HG793129">
    <property type="protein sequence ID" value="CDK28270.1"/>
    <property type="molecule type" value="Genomic_DNA"/>
</dbReference>
<dbReference type="OrthoDB" id="446168at2759"/>
<reference evidence="13" key="2">
    <citation type="submission" date="2014-02" db="EMBL/GenBank/DDBJ databases">
        <title>Complete DNA sequence of /Kuraishia capsulata/ illustrates novel genomic features among budding yeasts (/Saccharomycotina/).</title>
        <authorList>
            <person name="Morales L."/>
            <person name="Noel B."/>
            <person name="Porcel B."/>
            <person name="Marcet-Houben M."/>
            <person name="Hullo M-F."/>
            <person name="Sacerdot C."/>
            <person name="Tekaia F."/>
            <person name="Leh-Louis V."/>
            <person name="Despons L."/>
            <person name="Khanna V."/>
            <person name="Aury J-M."/>
            <person name="Barbe V."/>
            <person name="Couloux A."/>
            <person name="Labadie K."/>
            <person name="Pelletier E."/>
            <person name="Souciet J-L."/>
            <person name="Boekhout T."/>
            <person name="Gabaldon T."/>
            <person name="Wincker P."/>
            <person name="Dujon B."/>
        </authorList>
    </citation>
    <scope>NUCLEOTIDE SEQUENCE</scope>
    <source>
        <strain evidence="13">CBS 1993</strain>
    </source>
</reference>
<dbReference type="GO" id="GO:0006272">
    <property type="term" value="P:leading strand elongation"/>
    <property type="evidence" value="ECO:0007669"/>
    <property type="project" value="EnsemblFungi"/>
</dbReference>
<dbReference type="Gene3D" id="1.20.272.10">
    <property type="match status" value="1"/>
</dbReference>
<dbReference type="CDD" id="cd18140">
    <property type="entry name" value="HLD_clamp_RFC"/>
    <property type="match status" value="1"/>
</dbReference>
<reference evidence="13" key="1">
    <citation type="submission" date="2013-12" db="EMBL/GenBank/DDBJ databases">
        <authorList>
            <person name="Genoscope - CEA"/>
        </authorList>
    </citation>
    <scope>NUCLEOTIDE SEQUENCE</scope>
    <source>
        <strain evidence="13">CBS 1993</strain>
    </source>
</reference>
<evidence type="ECO:0000256" key="9">
    <source>
        <dbReference type="ARBA" id="ARBA00023242"/>
    </source>
</evidence>
<dbReference type="SMART" id="SM00292">
    <property type="entry name" value="BRCT"/>
    <property type="match status" value="1"/>
</dbReference>
<dbReference type="InterPro" id="IPR047854">
    <property type="entry name" value="RFC_lid"/>
</dbReference>
<dbReference type="Gene3D" id="3.40.50.300">
    <property type="entry name" value="P-loop containing nucleotide triphosphate hydrolases"/>
    <property type="match status" value="1"/>
</dbReference>
<evidence type="ECO:0000313" key="14">
    <source>
        <dbReference type="Proteomes" id="UP000019384"/>
    </source>
</evidence>
<dbReference type="GO" id="GO:0003682">
    <property type="term" value="F:chromatin binding"/>
    <property type="evidence" value="ECO:0007669"/>
    <property type="project" value="EnsemblFungi"/>
</dbReference>
<dbReference type="RefSeq" id="XP_022460260.1">
    <property type="nucleotide sequence ID" value="XM_022600967.1"/>
</dbReference>
<feature type="region of interest" description="Disordered" evidence="11">
    <location>
        <begin position="12"/>
        <end position="155"/>
    </location>
</feature>
<dbReference type="Pfam" id="PF08519">
    <property type="entry name" value="RFC1"/>
    <property type="match status" value="1"/>
</dbReference>
<name>W6MX49_9ASCO</name>
<evidence type="ECO:0000256" key="7">
    <source>
        <dbReference type="ARBA" id="ARBA00022840"/>
    </source>
</evidence>
<dbReference type="FunFam" id="3.40.50.300:FF:000395">
    <property type="entry name" value="Replication factor C subunit 1"/>
    <property type="match status" value="1"/>
</dbReference>
<dbReference type="Pfam" id="PF00004">
    <property type="entry name" value="AAA"/>
    <property type="match status" value="1"/>
</dbReference>
<dbReference type="FunFam" id="1.20.272.10:FF:000005">
    <property type="entry name" value="Replication factor C subunit 1"/>
    <property type="match status" value="1"/>
</dbReference>
<feature type="domain" description="BRCT" evidence="12">
    <location>
        <begin position="199"/>
        <end position="276"/>
    </location>
</feature>